<dbReference type="AlphaFoldDB" id="A0A923T6W8"/>
<gene>
    <name evidence="1" type="ORF">H9S92_02120</name>
</gene>
<evidence type="ECO:0000313" key="2">
    <source>
        <dbReference type="Proteomes" id="UP000650081"/>
    </source>
</evidence>
<accession>A0A923T6W8</accession>
<sequence length="208" mass="23767">MITPSIPRLIEVMLSKEYQVYDKLNLDYNLNIVGIRNRNIVPESFDDTLVVFHRFQGYWRAFYYPVTTDPSVTYLISPLHPSGTAILKEGQYVSAYTIRPHKGKYLALCQDYDHPTGVKVYRNNTGSGTLLLDENTVESGSRIGINIHKISKNGSEDDSTRDYSQGCTIFANERHFQEFMLLCTLAAETIAKRFTYTLLNEADFTDKV</sequence>
<organism evidence="1 2">
    <name type="scientific">Neolewinella lacunae</name>
    <dbReference type="NCBI Taxonomy" id="1517758"/>
    <lineage>
        <taxon>Bacteria</taxon>
        <taxon>Pseudomonadati</taxon>
        <taxon>Bacteroidota</taxon>
        <taxon>Saprospiria</taxon>
        <taxon>Saprospirales</taxon>
        <taxon>Lewinellaceae</taxon>
        <taxon>Neolewinella</taxon>
    </lineage>
</organism>
<comment type="caution">
    <text evidence="1">The sequence shown here is derived from an EMBL/GenBank/DDBJ whole genome shotgun (WGS) entry which is preliminary data.</text>
</comment>
<dbReference type="EMBL" id="JACSIT010000040">
    <property type="protein sequence ID" value="MBC6992949.1"/>
    <property type="molecule type" value="Genomic_DNA"/>
</dbReference>
<dbReference type="RefSeq" id="WP_187465077.1">
    <property type="nucleotide sequence ID" value="NZ_JACSIT010000040.1"/>
</dbReference>
<protein>
    <submittedName>
        <fullName evidence="1">Uncharacterized protein</fullName>
    </submittedName>
</protein>
<dbReference type="Proteomes" id="UP000650081">
    <property type="component" value="Unassembled WGS sequence"/>
</dbReference>
<keyword evidence="2" id="KW-1185">Reference proteome</keyword>
<name>A0A923T6W8_9BACT</name>
<proteinExistence type="predicted"/>
<reference evidence="1" key="1">
    <citation type="submission" date="2020-08" db="EMBL/GenBank/DDBJ databases">
        <title>Lewinella bacteria from marine environments.</title>
        <authorList>
            <person name="Zhong Y."/>
        </authorList>
    </citation>
    <scope>NUCLEOTIDE SEQUENCE</scope>
    <source>
        <strain evidence="1">KCTC 42187</strain>
    </source>
</reference>
<evidence type="ECO:0000313" key="1">
    <source>
        <dbReference type="EMBL" id="MBC6992949.1"/>
    </source>
</evidence>